<evidence type="ECO:0000256" key="1">
    <source>
        <dbReference type="SAM" id="MobiDB-lite"/>
    </source>
</evidence>
<feature type="non-terminal residue" evidence="3">
    <location>
        <position position="1"/>
    </location>
</feature>
<comment type="caution">
    <text evidence="3">The sequence shown here is derived from an EMBL/GenBank/DDBJ whole genome shotgun (WGS) entry which is preliminary data.</text>
</comment>
<feature type="domain" description="BTB" evidence="2">
    <location>
        <begin position="1145"/>
        <end position="1205"/>
    </location>
</feature>
<dbReference type="InterPro" id="IPR011333">
    <property type="entry name" value="SKP1/BTB/POZ_sf"/>
</dbReference>
<feature type="compositionally biased region" description="Basic and acidic residues" evidence="1">
    <location>
        <begin position="851"/>
        <end position="861"/>
    </location>
</feature>
<dbReference type="SUPFAM" id="SSF54695">
    <property type="entry name" value="POZ domain"/>
    <property type="match status" value="1"/>
</dbReference>
<dbReference type="Gene3D" id="3.30.710.10">
    <property type="entry name" value="Potassium Channel Kv1.1, Chain A"/>
    <property type="match status" value="1"/>
</dbReference>
<dbReference type="EMBL" id="CAJNOC010002472">
    <property type="protein sequence ID" value="CAF0935230.1"/>
    <property type="molecule type" value="Genomic_DNA"/>
</dbReference>
<keyword evidence="4" id="KW-1185">Reference proteome</keyword>
<dbReference type="InterPro" id="IPR000210">
    <property type="entry name" value="BTB/POZ_dom"/>
</dbReference>
<evidence type="ECO:0000313" key="3">
    <source>
        <dbReference type="EMBL" id="CAF0935230.1"/>
    </source>
</evidence>
<dbReference type="PANTHER" id="PTHR23312:SF8">
    <property type="entry name" value="ARMADILLO REPEAT-CONTAINING PROTEIN 5"/>
    <property type="match status" value="1"/>
</dbReference>
<dbReference type="OrthoDB" id="6086604at2759"/>
<feature type="region of interest" description="Disordered" evidence="1">
    <location>
        <begin position="1"/>
        <end position="32"/>
    </location>
</feature>
<organism evidence="3 4">
    <name type="scientific">Brachionus calyciflorus</name>
    <dbReference type="NCBI Taxonomy" id="104777"/>
    <lineage>
        <taxon>Eukaryota</taxon>
        <taxon>Metazoa</taxon>
        <taxon>Spiralia</taxon>
        <taxon>Gnathifera</taxon>
        <taxon>Rotifera</taxon>
        <taxon>Eurotatoria</taxon>
        <taxon>Monogononta</taxon>
        <taxon>Pseudotrocha</taxon>
        <taxon>Ploima</taxon>
        <taxon>Brachionidae</taxon>
        <taxon>Brachionus</taxon>
    </lineage>
</organism>
<dbReference type="Proteomes" id="UP000663879">
    <property type="component" value="Unassembled WGS sequence"/>
</dbReference>
<protein>
    <recommendedName>
        <fullName evidence="2">BTB domain-containing protein</fullName>
    </recommendedName>
</protein>
<sequence length="1297" mass="150174">MSQINAKKDPGPIKKSIKTPGQKDSADKNEPIVPLDDKLRKLQKALEKSFKPDFIDSLIYFVKIEHQDQTQFDTETFNWQKLDHFMQQLKKMIKNKTHIFMLSSKVCITPGHHRKIKHEDDLSHDSHKDHKDYSVLINDYSSSQNQIEYFSLTQILIRLLFKFFKLKQNLNDILKPEYDINQSKNLYDTCLILLSSLADLCYYEEIRIQVIHDPNLKCAMEIFASISLLELEVNFKRKKQFQCVQLMQKFWSKMCRLCANISQEKSTQKVKNLFTKDFMVSLSRCLDQHQVFLVSNPEGTNTELDLDFYHSLVRFLKYASELANCSKLIIQNRIIVHLCVYMYKLNKNVSIMDNENKNEPLPQTSETTYASELANCSKLIIQNRVIVHLCVYMYKLNKNVSIMDNENKKEPLPQTSETTSLEPAPPPILLNKKHYPLFKDLIKQFLILIDSWPTCSEFYNQIIEGLLIEHLLWIQTTPINNLTNSKEAKTDLKFDYFEFSFNLLYKLCRDYHACRAEFGRVGGLIKYLQKIETMTPNVTPNINKTLVNFSYLKEYTILIDIICLACKESVNRLRFKDQGYLLNLIKLQQKLKQNKDEINKFFKNDSTSDDDKSFIDSTLYNKILVALCCFAHDQDSMNILLNNSLIDCLLGYVNEGLELLKKNSSNDDDEKVENFDVEMEESKFFSIKKLLNLSEETSIKINSKKRKTLDSIGETSQKPKRVNSELSSILSASPPFVPSTFPTNDFQNFQATSPTESYLSLSPNFFITASPPQLQSRCSSAQIFQGLSPNFYSTLSPSTSNEILSSPSYFNFNEEQQESDVENQIKFSPSINDDTSSTRSDLEEEEEQEEIIEKSIKNENEQKDEDQLGNLSQNIECINHTEACVFYVLSQLSHGDKPSNFLLQNFDSIVTCLLNYLKKATVRNPRALRILNRLTKNQYCFQHFVLNSFPLKLKDIFYDSLVTSKKAWANRSKKSLLKRSKSFGGNLERSESKIEKEMNTYLNSNKAFFDATSFFPSFQSIEFILINNLKLQCISSSDSGYLTLISLAKQKKSEKLSSALVAPFILRNSKALNYILVQLNNLDLVLDSLLISESDDKSKFKSILCINRILSFINFKRDLNQVKNLYDQIRLKLGDILNNVDKFKDDKIVTFKFDNDEKEIKAYRNLVSKKSEYFNALLNGPFLNSDLIEIKDSAYDTFTVILDILNCRFLNEECVPDHKINFDMCLDLIMAFDRFMLNDLKELFICILVLKYMAHGNVATCFKLAWYLNSNFLANAIMDFVLSEYISDSNLISDDDN</sequence>
<dbReference type="GO" id="GO:0009653">
    <property type="term" value="P:anatomical structure morphogenesis"/>
    <property type="evidence" value="ECO:0007669"/>
    <property type="project" value="TreeGrafter"/>
</dbReference>
<feature type="compositionally biased region" description="Polar residues" evidence="1">
    <location>
        <begin position="825"/>
        <end position="839"/>
    </location>
</feature>
<dbReference type="PROSITE" id="PS50097">
    <property type="entry name" value="BTB"/>
    <property type="match status" value="1"/>
</dbReference>
<accession>A0A814BX14</accession>
<name>A0A814BX14_9BILA</name>
<evidence type="ECO:0000313" key="4">
    <source>
        <dbReference type="Proteomes" id="UP000663879"/>
    </source>
</evidence>
<evidence type="ECO:0000259" key="2">
    <source>
        <dbReference type="PROSITE" id="PS50097"/>
    </source>
</evidence>
<reference evidence="3" key="1">
    <citation type="submission" date="2021-02" db="EMBL/GenBank/DDBJ databases">
        <authorList>
            <person name="Nowell W R."/>
        </authorList>
    </citation>
    <scope>NUCLEOTIDE SEQUENCE</scope>
    <source>
        <strain evidence="3">Ploen Becks lab</strain>
    </source>
</reference>
<proteinExistence type="predicted"/>
<dbReference type="PANTHER" id="PTHR23312">
    <property type="entry name" value="ARMC5 ARMADILLO REPEAT-CONTAINING -RELATED"/>
    <property type="match status" value="1"/>
</dbReference>
<feature type="compositionally biased region" description="Basic and acidic residues" evidence="1">
    <location>
        <begin position="1"/>
        <end position="12"/>
    </location>
</feature>
<dbReference type="GO" id="GO:0005829">
    <property type="term" value="C:cytosol"/>
    <property type="evidence" value="ECO:0007669"/>
    <property type="project" value="TreeGrafter"/>
</dbReference>
<feature type="region of interest" description="Disordered" evidence="1">
    <location>
        <begin position="821"/>
        <end position="864"/>
    </location>
</feature>
<gene>
    <name evidence="3" type="ORF">OXX778_LOCUS13124</name>
</gene>